<evidence type="ECO:0000313" key="2">
    <source>
        <dbReference type="Proteomes" id="UP000284824"/>
    </source>
</evidence>
<dbReference type="EMBL" id="SAUN01000001">
    <property type="protein sequence ID" value="RVX46042.1"/>
    <property type="molecule type" value="Genomic_DNA"/>
</dbReference>
<gene>
    <name evidence="1" type="ORF">EDD27_8884</name>
</gene>
<dbReference type="AlphaFoldDB" id="A0A438MJD9"/>
<evidence type="ECO:0000313" key="1">
    <source>
        <dbReference type="EMBL" id="RVX46042.1"/>
    </source>
</evidence>
<comment type="caution">
    <text evidence="1">The sequence shown here is derived from an EMBL/GenBank/DDBJ whole genome shotgun (WGS) entry which is preliminary data.</text>
</comment>
<dbReference type="RefSeq" id="WP_127937899.1">
    <property type="nucleotide sequence ID" value="NZ_SAUN01000001.1"/>
</dbReference>
<sequence length="108" mass="11688">MNLGPYTHISLSMYGQDKPQLHVSFHTPAMRVGTLLVKQVRPVLCLETSEACVMISTTGGDRVTDQDVNLARQIVEAATRYLADCERLHADRSAPGQATTATTTDTAA</sequence>
<organism evidence="1 2">
    <name type="scientific">Nonomuraea polychroma</name>
    <dbReference type="NCBI Taxonomy" id="46176"/>
    <lineage>
        <taxon>Bacteria</taxon>
        <taxon>Bacillati</taxon>
        <taxon>Actinomycetota</taxon>
        <taxon>Actinomycetes</taxon>
        <taxon>Streptosporangiales</taxon>
        <taxon>Streptosporangiaceae</taxon>
        <taxon>Nonomuraea</taxon>
    </lineage>
</organism>
<name>A0A438MJD9_9ACTN</name>
<protein>
    <submittedName>
        <fullName evidence="1">Uncharacterized protein</fullName>
    </submittedName>
</protein>
<dbReference type="Proteomes" id="UP000284824">
    <property type="component" value="Unassembled WGS sequence"/>
</dbReference>
<keyword evidence="2" id="KW-1185">Reference proteome</keyword>
<dbReference type="OrthoDB" id="3543800at2"/>
<reference evidence="1 2" key="1">
    <citation type="submission" date="2019-01" db="EMBL/GenBank/DDBJ databases">
        <title>Sequencing the genomes of 1000 actinobacteria strains.</title>
        <authorList>
            <person name="Klenk H.-P."/>
        </authorList>
    </citation>
    <scope>NUCLEOTIDE SEQUENCE [LARGE SCALE GENOMIC DNA]</scope>
    <source>
        <strain evidence="1 2">DSM 43925</strain>
    </source>
</reference>
<accession>A0A438MJD9</accession>
<proteinExistence type="predicted"/>